<dbReference type="PANTHER" id="PTHR46588:SF1">
    <property type="entry name" value="SERINE_THREONINE_TYROSINE-INTERACTING PROTEIN"/>
    <property type="match status" value="1"/>
</dbReference>
<evidence type="ECO:0000256" key="2">
    <source>
        <dbReference type="ARBA" id="ARBA00009649"/>
    </source>
</evidence>
<evidence type="ECO:0000313" key="7">
    <source>
        <dbReference type="EMBL" id="KAF4725160.1"/>
    </source>
</evidence>
<dbReference type="GO" id="GO:0005654">
    <property type="term" value="C:nucleoplasm"/>
    <property type="evidence" value="ECO:0007669"/>
    <property type="project" value="TreeGrafter"/>
</dbReference>
<dbReference type="InterPro" id="IPR000340">
    <property type="entry name" value="Dual-sp_phosphatase_cat-dom"/>
</dbReference>
<dbReference type="InterPro" id="IPR052449">
    <property type="entry name" value="STYX-Interacting_Phosphatase"/>
</dbReference>
<feature type="domain" description="Tyrosine-protein phosphatase" evidence="4">
    <location>
        <begin position="56"/>
        <end position="205"/>
    </location>
</feature>
<protein>
    <recommendedName>
        <fullName evidence="10">Serine/threonine/tyrosine-interacting protein</fullName>
    </recommendedName>
</protein>
<organism evidence="6 9">
    <name type="scientific">Perkinsus olseni</name>
    <name type="common">Perkinsus atlanticus</name>
    <dbReference type="NCBI Taxonomy" id="32597"/>
    <lineage>
        <taxon>Eukaryota</taxon>
        <taxon>Sar</taxon>
        <taxon>Alveolata</taxon>
        <taxon>Perkinsozoa</taxon>
        <taxon>Perkinsea</taxon>
        <taxon>Perkinsida</taxon>
        <taxon>Perkinsidae</taxon>
        <taxon>Perkinsus</taxon>
    </lineage>
</organism>
<evidence type="ECO:0000259" key="5">
    <source>
        <dbReference type="PROSITE" id="PS50056"/>
    </source>
</evidence>
<dbReference type="SUPFAM" id="SSF52799">
    <property type="entry name" value="(Phosphotyrosine protein) phosphatases II"/>
    <property type="match status" value="1"/>
</dbReference>
<dbReference type="Proteomes" id="UP000574390">
    <property type="component" value="Unassembled WGS sequence"/>
</dbReference>
<dbReference type="GO" id="GO:0070372">
    <property type="term" value="P:regulation of ERK1 and ERK2 cascade"/>
    <property type="evidence" value="ECO:0007669"/>
    <property type="project" value="TreeGrafter"/>
</dbReference>
<dbReference type="PROSITE" id="PS50056">
    <property type="entry name" value="TYR_PHOSPHATASE_2"/>
    <property type="match status" value="1"/>
</dbReference>
<dbReference type="PROSITE" id="PS50054">
    <property type="entry name" value="TYR_PHOSPHATASE_DUAL"/>
    <property type="match status" value="1"/>
</dbReference>
<evidence type="ECO:0000256" key="1">
    <source>
        <dbReference type="ARBA" id="ARBA00008601"/>
    </source>
</evidence>
<dbReference type="SMART" id="SM00195">
    <property type="entry name" value="DSPc"/>
    <property type="match status" value="1"/>
</dbReference>
<dbReference type="InterPro" id="IPR020422">
    <property type="entry name" value="TYR_PHOSPHATASE_DUAL_dom"/>
</dbReference>
<dbReference type="EMBL" id="JABANM010022220">
    <property type="protein sequence ID" value="KAF4719947.1"/>
    <property type="molecule type" value="Genomic_DNA"/>
</dbReference>
<dbReference type="PANTHER" id="PTHR46588">
    <property type="entry name" value="SERINE/THREONINE/TYROSINE-INTERACTING PROTEIN"/>
    <property type="match status" value="1"/>
</dbReference>
<dbReference type="GO" id="GO:0062026">
    <property type="term" value="P:negative regulation of SCF-dependent proteasomal ubiquitin-dependent catabolic process"/>
    <property type="evidence" value="ECO:0007669"/>
    <property type="project" value="TreeGrafter"/>
</dbReference>
<dbReference type="GO" id="GO:0005737">
    <property type="term" value="C:cytoplasm"/>
    <property type="evidence" value="ECO:0007669"/>
    <property type="project" value="TreeGrafter"/>
</dbReference>
<keyword evidence="3" id="KW-1133">Transmembrane helix</keyword>
<dbReference type="Gene3D" id="3.90.190.10">
    <property type="entry name" value="Protein tyrosine phosphatase superfamily"/>
    <property type="match status" value="1"/>
</dbReference>
<evidence type="ECO:0000256" key="3">
    <source>
        <dbReference type="SAM" id="Phobius"/>
    </source>
</evidence>
<feature type="domain" description="Tyrosine specific protein phosphatases" evidence="5">
    <location>
        <begin position="130"/>
        <end position="183"/>
    </location>
</feature>
<comment type="similarity">
    <text evidence="1">Belongs to the protein-tyrosine phosphatase family. Non-receptor class dual specificity subfamily.</text>
</comment>
<proteinExistence type="inferred from homology"/>
<dbReference type="InterPro" id="IPR029021">
    <property type="entry name" value="Prot-tyrosine_phosphatase-like"/>
</dbReference>
<reference evidence="8 9" key="1">
    <citation type="submission" date="2020-04" db="EMBL/GenBank/DDBJ databases">
        <title>Perkinsus olseni comparative genomics.</title>
        <authorList>
            <person name="Bogema D.R."/>
        </authorList>
    </citation>
    <scope>NUCLEOTIDE SEQUENCE [LARGE SCALE GENOMIC DNA]</scope>
    <source>
        <strain evidence="6">ATCC PRA-205</strain>
        <strain evidence="7 8">ATCC PRA-207</strain>
    </source>
</reference>
<dbReference type="GO" id="GO:0008138">
    <property type="term" value="F:protein tyrosine/serine/threonine phosphatase activity"/>
    <property type="evidence" value="ECO:0007669"/>
    <property type="project" value="InterPro"/>
</dbReference>
<dbReference type="Proteomes" id="UP000553632">
    <property type="component" value="Unassembled WGS sequence"/>
</dbReference>
<accession>A0A7J6RHN3</accession>
<comment type="caution">
    <text evidence="6">The sequence shown here is derived from an EMBL/GenBank/DDBJ whole genome shotgun (WGS) entry which is preliminary data.</text>
</comment>
<dbReference type="EMBL" id="JABANO010022443">
    <property type="protein sequence ID" value="KAF4725160.1"/>
    <property type="molecule type" value="Genomic_DNA"/>
</dbReference>
<evidence type="ECO:0000313" key="6">
    <source>
        <dbReference type="EMBL" id="KAF4719947.1"/>
    </source>
</evidence>
<feature type="transmembrane region" description="Helical" evidence="3">
    <location>
        <begin position="25"/>
        <end position="49"/>
    </location>
</feature>
<name>A0A7J6RHN3_PEROL</name>
<dbReference type="PRINTS" id="PR01909">
    <property type="entry name" value="ADSPHPHTASEA"/>
</dbReference>
<dbReference type="AlphaFoldDB" id="A0A7J6RHN3"/>
<dbReference type="GO" id="GO:1990444">
    <property type="term" value="F:F-box domain binding"/>
    <property type="evidence" value="ECO:0007669"/>
    <property type="project" value="TreeGrafter"/>
</dbReference>
<dbReference type="Pfam" id="PF00782">
    <property type="entry name" value="DSPc"/>
    <property type="match status" value="1"/>
</dbReference>
<dbReference type="InterPro" id="IPR000387">
    <property type="entry name" value="Tyr_Pase_dom"/>
</dbReference>
<sequence>MPEDFPLLPPVKAWDYDMKREVRPVVAGLPALSPLLIAGSLLNALIVALKKAVPMQAQEIIPNLYLGPFGCARDIDTLRQAGITHIVIVRSAEESRFLREKFVDQGITYFIVDARDSPFENMIRHFKPVSEFIHSVLSASPSHKILVHGNAGLSRSSTLVAAYIIAKYGLTTDETLTYILTRRHCCAPHEGFKNQLREYEALCKTHFFQEHAISNVATTAAADRKRALEMMSQPA</sequence>
<evidence type="ECO:0000313" key="8">
    <source>
        <dbReference type="Proteomes" id="UP000553632"/>
    </source>
</evidence>
<evidence type="ECO:0000259" key="4">
    <source>
        <dbReference type="PROSITE" id="PS50054"/>
    </source>
</evidence>
<evidence type="ECO:0000313" key="9">
    <source>
        <dbReference type="Proteomes" id="UP000574390"/>
    </source>
</evidence>
<gene>
    <name evidence="6" type="ORF">FOZ62_030514</name>
    <name evidence="7" type="ORF">FOZ63_014413</name>
</gene>
<dbReference type="PRINTS" id="PR01908">
    <property type="entry name" value="ADSPHPHTASE"/>
</dbReference>
<keyword evidence="3" id="KW-0472">Membrane</keyword>
<dbReference type="InterPro" id="IPR020405">
    <property type="entry name" value="Atypical_DUSP_subfamA"/>
</dbReference>
<keyword evidence="8" id="KW-1185">Reference proteome</keyword>
<evidence type="ECO:0008006" key="10">
    <source>
        <dbReference type="Google" id="ProtNLM"/>
    </source>
</evidence>
<keyword evidence="3" id="KW-0812">Transmembrane</keyword>
<comment type="similarity">
    <text evidence="2">Belongs to the protein-tyrosine phosphatase family. Non-receptor class subfamily.</text>
</comment>